<feature type="transmembrane region" description="Helical" evidence="2">
    <location>
        <begin position="790"/>
        <end position="811"/>
    </location>
</feature>
<protein>
    <recommendedName>
        <fullName evidence="4">C2 domain-containing protein</fullName>
    </recommendedName>
</protein>
<feature type="transmembrane region" description="Helical" evidence="2">
    <location>
        <begin position="739"/>
        <end position="758"/>
    </location>
</feature>
<gene>
    <name evidence="3" type="ORF">Cvel_11771</name>
</gene>
<feature type="region of interest" description="Disordered" evidence="1">
    <location>
        <begin position="101"/>
        <end position="120"/>
    </location>
</feature>
<keyword evidence="2" id="KW-0472">Membrane</keyword>
<sequence length="909" mass="103647">MAAPHVSQPPQQGGGGPDGGLDAMSPMLGRADANQPIQPVSRFTAGDWTTWLPAVEERIGLFMYRVFTWTRDSLCCCCREGCDRSCRCCFPQRFQKNHGRGYKSHHPYARISKNPLPKPPRENEVVLFSPEGNPQDFPQETVMMWIGKEQKEHKQGTFGGKLMAHLKQFGGNQWKEVKTDAILKPRKYRGKAGMVVLFSPEGNPQDFPQETVMMWIGKEQKEHKQGTFGGKLMAHLKQFGGNQWKEVKTDAILKPRKYRGKAGMVPGKYKIDLVDFEQQMMRNFEEEEKDRLAALELKVKGKKEVRHLRLASGQSEKDMRGMNLDDKMLLYAFRTSRAQNEDFRKQIATDLGGAKVKGPDDEETALAVEDLLENAQKCERAYDLGVIVQVYRQATNTVYIEAQNQNQEDGEEAAAVRAMQRGRRGSMGQPLHQTPQLPEGPERPAEDKGLRRYPKVYITAFIEEYLEMAYRLTAEIKLHRTSYVSTARLHLQYLDRLQKARRTERMEVESRLRRQEEGGISASKAQTQGGNSKRRGELIVTVRNLQVNESPSLWGSVNSGGTLWVEVSFQNQIAATRVQELIVSEALQFNETFVFEASTDVSKDCEISIEVLCQPHRHFGRDLVEQGETKVCLGRYKRPLEQYADQKMKDERLKDEVIKTKPTIDISVKWLHHPNVLLQRQSKSSEKSMAYELRLFQSKKRFLCQMMKPLALAHADTYQDRIANFISTMMKCCCSRNQLLISYWASGILFFLAAISCCDRTDFLNLMIGGVGMYHNVEPRRRWTAESFNIILLLLLASLFLDFFWLVQAGFYFQSVSNSTQKYLRVISLVASGIEFLVKLPIGAFYWKCRADFIAMLELDRYLGANAKDTLKAYGMHERLEQVYNDPGMGGKSNNNNNQGGAPFATAIV</sequence>
<dbReference type="EMBL" id="CDMZ01005542">
    <property type="protein sequence ID" value="CEM53164.1"/>
    <property type="molecule type" value="Genomic_DNA"/>
</dbReference>
<evidence type="ECO:0000256" key="2">
    <source>
        <dbReference type="SAM" id="Phobius"/>
    </source>
</evidence>
<accession>A0A0G4I7S5</accession>
<feature type="region of interest" description="Disordered" evidence="1">
    <location>
        <begin position="1"/>
        <end position="32"/>
    </location>
</feature>
<feature type="transmembrane region" description="Helical" evidence="2">
    <location>
        <begin position="823"/>
        <end position="847"/>
    </location>
</feature>
<name>A0A0G4I7S5_9ALVE</name>
<evidence type="ECO:0000256" key="1">
    <source>
        <dbReference type="SAM" id="MobiDB-lite"/>
    </source>
</evidence>
<keyword evidence="2" id="KW-0812">Transmembrane</keyword>
<evidence type="ECO:0008006" key="4">
    <source>
        <dbReference type="Google" id="ProtNLM"/>
    </source>
</evidence>
<dbReference type="VEuPathDB" id="CryptoDB:Cvel_11771"/>
<reference evidence="3" key="1">
    <citation type="submission" date="2014-11" db="EMBL/GenBank/DDBJ databases">
        <authorList>
            <person name="Otto D Thomas"/>
            <person name="Naeem Raeece"/>
        </authorList>
    </citation>
    <scope>NUCLEOTIDE SEQUENCE</scope>
</reference>
<feature type="region of interest" description="Disordered" evidence="1">
    <location>
        <begin position="420"/>
        <end position="448"/>
    </location>
</feature>
<keyword evidence="2" id="KW-1133">Transmembrane helix</keyword>
<evidence type="ECO:0000313" key="3">
    <source>
        <dbReference type="EMBL" id="CEM53164.1"/>
    </source>
</evidence>
<organism evidence="3">
    <name type="scientific">Chromera velia CCMP2878</name>
    <dbReference type="NCBI Taxonomy" id="1169474"/>
    <lineage>
        <taxon>Eukaryota</taxon>
        <taxon>Sar</taxon>
        <taxon>Alveolata</taxon>
        <taxon>Colpodellida</taxon>
        <taxon>Chromeraceae</taxon>
        <taxon>Chromera</taxon>
    </lineage>
</organism>
<feature type="compositionally biased region" description="Basic and acidic residues" evidence="1">
    <location>
        <begin position="505"/>
        <end position="517"/>
    </location>
</feature>
<dbReference type="AlphaFoldDB" id="A0A0G4I7S5"/>
<feature type="region of interest" description="Disordered" evidence="1">
    <location>
        <begin position="505"/>
        <end position="533"/>
    </location>
</feature>
<proteinExistence type="predicted"/>